<evidence type="ECO:0000313" key="2">
    <source>
        <dbReference type="Proteomes" id="UP001166304"/>
    </source>
</evidence>
<dbReference type="InterPro" id="IPR043828">
    <property type="entry name" value="DUF5805"/>
</dbReference>
<protein>
    <submittedName>
        <fullName evidence="1">Uncharacterized protein</fullName>
    </submittedName>
</protein>
<reference evidence="1" key="1">
    <citation type="submission" date="2021-06" db="EMBL/GenBank/DDBJ databases">
        <title>New haloarchaea isolates fom saline soil.</title>
        <authorList>
            <person name="Duran-Viseras A."/>
            <person name="Sanchez-Porro C.S."/>
            <person name="Ventosa A."/>
        </authorList>
    </citation>
    <scope>NUCLEOTIDE SEQUENCE</scope>
    <source>
        <strain evidence="1">JCM 18369</strain>
    </source>
</reference>
<dbReference type="Proteomes" id="UP001166304">
    <property type="component" value="Unassembled WGS sequence"/>
</dbReference>
<dbReference type="Pfam" id="PF19121">
    <property type="entry name" value="DUF5805"/>
    <property type="match status" value="1"/>
</dbReference>
<comment type="caution">
    <text evidence="1">The sequence shown here is derived from an EMBL/GenBank/DDBJ whole genome shotgun (WGS) entry which is preliminary data.</text>
</comment>
<name>A0AA41KAW0_9EURY</name>
<dbReference type="RefSeq" id="WP_162412508.1">
    <property type="nucleotide sequence ID" value="NZ_JAHQXE010000001.1"/>
</dbReference>
<keyword evidence="2" id="KW-1185">Reference proteome</keyword>
<gene>
    <name evidence="1" type="ORF">KTS37_00095</name>
</gene>
<proteinExistence type="predicted"/>
<organism evidence="1 2">
    <name type="scientific">Haloarcula salina</name>
    <dbReference type="NCBI Taxonomy" id="1429914"/>
    <lineage>
        <taxon>Archaea</taxon>
        <taxon>Methanobacteriati</taxon>
        <taxon>Methanobacteriota</taxon>
        <taxon>Stenosarchaea group</taxon>
        <taxon>Halobacteria</taxon>
        <taxon>Halobacteriales</taxon>
        <taxon>Haloarculaceae</taxon>
        <taxon>Haloarcula</taxon>
    </lineage>
</organism>
<sequence length="139" mass="15453">MTDDGDEDRETERVSARTYVPAYQRDIWDDHADRLDMSRSEFIRSMVQAGRRGYTGEDIGETPGAGDAGDDRLPAIASDAVLTALEQVDTVRYEELREILVEDMTRALDAALDELQAENAIIHTRDEGYTLVDDSGGGR</sequence>
<accession>A0AA41KAW0</accession>
<dbReference type="AlphaFoldDB" id="A0AA41KAW0"/>
<evidence type="ECO:0000313" key="1">
    <source>
        <dbReference type="EMBL" id="MBV0900175.1"/>
    </source>
</evidence>
<dbReference type="EMBL" id="JAHQXE010000001">
    <property type="protein sequence ID" value="MBV0900175.1"/>
    <property type="molecule type" value="Genomic_DNA"/>
</dbReference>